<dbReference type="Proteomes" id="UP000002320">
    <property type="component" value="Unassembled WGS sequence"/>
</dbReference>
<evidence type="ECO:0000313" key="5">
    <source>
        <dbReference type="EMBL" id="EDS28127.1"/>
    </source>
</evidence>
<evidence type="ECO:0000313" key="7">
    <source>
        <dbReference type="Proteomes" id="UP000002320"/>
    </source>
</evidence>
<keyword evidence="4" id="KW-0378">Hydrolase</keyword>
<dbReference type="SUPFAM" id="SSF50630">
    <property type="entry name" value="Acid proteases"/>
    <property type="match status" value="1"/>
</dbReference>
<dbReference type="PANTHER" id="PTHR37984:SF5">
    <property type="entry name" value="PROTEIN NYNRIN-LIKE"/>
    <property type="match status" value="1"/>
</dbReference>
<proteinExistence type="predicted"/>
<keyword evidence="4" id="KW-0255">Endonuclease</keyword>
<sequence>MSQQLAATQQAVQKLSRNEVVLDSLSSNMAEFVCDKEAGHTFDACPQDHERYQSFILPKAARDYTFAETVDKLKALFGAMVSTFRRRYNCLQTTKEDGEDYLAYSCNDTVLVEHPSNINYVAHNQRSSKPRSGSNDQDNGELPPAPCWACGRMHFIKECEFCDHKCRECGKIGHREGYCNCFASKSSADGKASAKKKQRQQSTRMVVVNKVDEGRKYVGVRINNVPLRLQLDTGSEVSIIAHRSWIRIGRPLVIPATCRARTASGGPLKLVSELHCNVTLNDVTKGGEVFQDILYQFARSSRGIISALGIFQQKVDAVLSELNCTTGYLDDILVGGRTLKNQLRNLQLALKRLQDHGYAGGKPSTKPPAPFCTAITQRRAAAHLTRSHVEMLCPPTPSHTWSWEAEPVIERTGKVMFNIWLPSQDFMRPHCNQLRTRHEAEGNADEAEAAADSKAPLAIVLDSWGLNNTATHVPEVDGLSA</sequence>
<dbReference type="Gene3D" id="3.30.70.270">
    <property type="match status" value="1"/>
</dbReference>
<keyword evidence="1" id="KW-0808">Transferase</keyword>
<dbReference type="PANTHER" id="PTHR37984">
    <property type="entry name" value="PROTEIN CBG26694"/>
    <property type="match status" value="1"/>
</dbReference>
<dbReference type="GO" id="GO:0071897">
    <property type="term" value="P:DNA biosynthetic process"/>
    <property type="evidence" value="ECO:0007669"/>
    <property type="project" value="UniProtKB-ARBA"/>
</dbReference>
<evidence type="ECO:0000256" key="2">
    <source>
        <dbReference type="ARBA" id="ARBA00022695"/>
    </source>
</evidence>
<dbReference type="VEuPathDB" id="VectorBase:CPIJ018776"/>
<dbReference type="SUPFAM" id="SSF56672">
    <property type="entry name" value="DNA/RNA polymerases"/>
    <property type="match status" value="1"/>
</dbReference>
<name>B0XH65_CULQU</name>
<dbReference type="KEGG" id="cqu:CpipJ_CPIJ018776"/>
<dbReference type="GO" id="GO:0004519">
    <property type="term" value="F:endonuclease activity"/>
    <property type="evidence" value="ECO:0007669"/>
    <property type="project" value="UniProtKB-KW"/>
</dbReference>
<gene>
    <name evidence="6" type="primary">6052777</name>
    <name evidence="5" type="ORF">CpipJ_CPIJ018776</name>
</gene>
<dbReference type="InterPro" id="IPR043128">
    <property type="entry name" value="Rev_trsase/Diguanyl_cyclase"/>
</dbReference>
<dbReference type="InterPro" id="IPR043502">
    <property type="entry name" value="DNA/RNA_pol_sf"/>
</dbReference>
<keyword evidence="3" id="KW-0540">Nuclease</keyword>
<dbReference type="VEuPathDB" id="VectorBase:CQUJHB010235"/>
<evidence type="ECO:0000256" key="3">
    <source>
        <dbReference type="ARBA" id="ARBA00022722"/>
    </source>
</evidence>
<evidence type="ECO:0000256" key="4">
    <source>
        <dbReference type="ARBA" id="ARBA00022759"/>
    </source>
</evidence>
<evidence type="ECO:0008006" key="8">
    <source>
        <dbReference type="Google" id="ProtNLM"/>
    </source>
</evidence>
<organism>
    <name type="scientific">Culex quinquefasciatus</name>
    <name type="common">Southern house mosquito</name>
    <name type="synonym">Culex pungens</name>
    <dbReference type="NCBI Taxonomy" id="7176"/>
    <lineage>
        <taxon>Eukaryota</taxon>
        <taxon>Metazoa</taxon>
        <taxon>Ecdysozoa</taxon>
        <taxon>Arthropoda</taxon>
        <taxon>Hexapoda</taxon>
        <taxon>Insecta</taxon>
        <taxon>Pterygota</taxon>
        <taxon>Neoptera</taxon>
        <taxon>Endopterygota</taxon>
        <taxon>Diptera</taxon>
        <taxon>Nematocera</taxon>
        <taxon>Culicoidea</taxon>
        <taxon>Culicidae</taxon>
        <taxon>Culicinae</taxon>
        <taxon>Culicini</taxon>
        <taxon>Culex</taxon>
        <taxon>Culex</taxon>
    </lineage>
</organism>
<dbReference type="VEuPathDB" id="VectorBase:CQUJHB000765"/>
<protein>
    <recommendedName>
        <fullName evidence="8">Peptidase A2 domain-containing protein</fullName>
    </recommendedName>
</protein>
<reference evidence="5" key="1">
    <citation type="submission" date="2007-03" db="EMBL/GenBank/DDBJ databases">
        <title>Annotation of Culex pipiens quinquefasciatus.</title>
        <authorList>
            <consortium name="The Broad Institute Genome Sequencing Platform"/>
            <person name="Atkinson P.W."/>
            <person name="Hemingway J."/>
            <person name="Christensen B.M."/>
            <person name="Higgs S."/>
            <person name="Kodira C."/>
            <person name="Hannick L."/>
            <person name="Megy K."/>
            <person name="O'Leary S."/>
            <person name="Pearson M."/>
            <person name="Haas B.J."/>
            <person name="Mauceli E."/>
            <person name="Wortman J.R."/>
            <person name="Lee N.H."/>
            <person name="Guigo R."/>
            <person name="Stanke M."/>
            <person name="Alvarado L."/>
            <person name="Amedeo P."/>
            <person name="Antoine C.H."/>
            <person name="Arensburger P."/>
            <person name="Bidwell S.L."/>
            <person name="Crawford M."/>
            <person name="Camaro F."/>
            <person name="Devon K."/>
            <person name="Engels R."/>
            <person name="Hammond M."/>
            <person name="Howarth C."/>
            <person name="Koehrsen M."/>
            <person name="Lawson D."/>
            <person name="Montgomery P."/>
            <person name="Nene V."/>
            <person name="Nusbaum C."/>
            <person name="Puiu D."/>
            <person name="Romero-Severson J."/>
            <person name="Severson D.W."/>
            <person name="Shumway M."/>
            <person name="Sisk P."/>
            <person name="Stolte C."/>
            <person name="Zeng Q."/>
            <person name="Eisenstadt E."/>
            <person name="Fraser-Liggett C."/>
            <person name="Strausberg R."/>
            <person name="Galagan J."/>
            <person name="Birren B."/>
            <person name="Collins F.H."/>
        </authorList>
    </citation>
    <scope>NUCLEOTIDE SEQUENCE [LARGE SCALE GENOMIC DNA]</scope>
    <source>
        <strain evidence="5">JHB</strain>
    </source>
</reference>
<dbReference type="HOGENOM" id="CLU_567726_0_0_1"/>
<dbReference type="STRING" id="7176.B0XH65"/>
<dbReference type="EMBL" id="DS233110">
    <property type="protein sequence ID" value="EDS28127.1"/>
    <property type="molecule type" value="Genomic_DNA"/>
</dbReference>
<dbReference type="InterPro" id="IPR050951">
    <property type="entry name" value="Retrovirus_Pol_polyprotein"/>
</dbReference>
<evidence type="ECO:0000313" key="6">
    <source>
        <dbReference type="EnsemblMetazoa" id="CPIJ018776-PA"/>
    </source>
</evidence>
<keyword evidence="7" id="KW-1185">Reference proteome</keyword>
<dbReference type="AlphaFoldDB" id="B0XH65"/>
<evidence type="ECO:0000256" key="1">
    <source>
        <dbReference type="ARBA" id="ARBA00022679"/>
    </source>
</evidence>
<keyword evidence="2" id="KW-0548">Nucleotidyltransferase</keyword>
<dbReference type="EnsemblMetazoa" id="CPIJ018776-RA">
    <property type="protein sequence ID" value="CPIJ018776-PA"/>
    <property type="gene ID" value="CPIJ018776"/>
</dbReference>
<dbReference type="OMA" id="HRSWIRI"/>
<accession>B0XH65</accession>
<dbReference type="InParanoid" id="B0XH65"/>
<reference evidence="6" key="2">
    <citation type="submission" date="2021-02" db="UniProtKB">
        <authorList>
            <consortium name="EnsemblMetazoa"/>
        </authorList>
    </citation>
    <scope>IDENTIFICATION</scope>
    <source>
        <strain evidence="6">JHB</strain>
    </source>
</reference>
<dbReference type="OrthoDB" id="7757553at2759"/>
<dbReference type="GO" id="GO:0016779">
    <property type="term" value="F:nucleotidyltransferase activity"/>
    <property type="evidence" value="ECO:0007669"/>
    <property type="project" value="UniProtKB-KW"/>
</dbReference>
<dbReference type="VEuPathDB" id="VectorBase:CQUJHB011556"/>
<dbReference type="InterPro" id="IPR021109">
    <property type="entry name" value="Peptidase_aspartic_dom_sf"/>
</dbReference>